<comment type="caution">
    <text evidence="17">Lacks conserved residue(s) required for the propagation of feature annotation.</text>
</comment>
<keyword evidence="2 17" id="KW-1187">Viral budding via the host ESCRT complexes</keyword>
<evidence type="ECO:0000256" key="7">
    <source>
        <dbReference type="ARBA" id="ARBA00022707"/>
    </source>
</evidence>
<dbReference type="GO" id="GO:0016020">
    <property type="term" value="C:membrane"/>
    <property type="evidence" value="ECO:0007669"/>
    <property type="project" value="UniProtKB-UniRule"/>
</dbReference>
<dbReference type="InterPro" id="IPR038485">
    <property type="entry name" value="Z_RING-type_Znf_sf"/>
</dbReference>
<evidence type="ECO:0000256" key="20">
    <source>
        <dbReference type="SAM" id="MobiDB-lite"/>
    </source>
</evidence>
<evidence type="ECO:0000256" key="1">
    <source>
        <dbReference type="ARBA" id="ARBA00005503"/>
    </source>
</evidence>
<comment type="subcellular location">
    <subcellularLocation>
        <location evidence="17 18">Virion</location>
    </subcellularLocation>
    <subcellularLocation>
        <location evidence="17 18">Host cytoplasm</location>
        <location evidence="17 18">Host perinuclear region</location>
    </subcellularLocation>
    <subcellularLocation>
        <location evidence="17 18">Host cell membrane</location>
        <topology evidence="17">Lipid-anchor</topology>
        <orientation evidence="17">Cytoplasmic side</orientation>
    </subcellularLocation>
    <text evidence="17 18">Mainly perinuclear. During budding, associates at the inner side of the plasma membrane of infected cells.</text>
</comment>
<keyword evidence="10 17" id="KW-0862">Zinc</keyword>
<dbReference type="GO" id="GO:0046761">
    <property type="term" value="P:viral budding from plasma membrane"/>
    <property type="evidence" value="ECO:0007669"/>
    <property type="project" value="UniProtKB-UniRule"/>
</dbReference>
<dbReference type="InterPro" id="IPR003224">
    <property type="entry name" value="Z_RING_Znf"/>
</dbReference>
<dbReference type="PIRSF" id="PIRSF004030">
    <property type="entry name" value="Z_ArenaV"/>
    <property type="match status" value="1"/>
</dbReference>
<keyword evidence="12 17" id="KW-1043">Host membrane</keyword>
<evidence type="ECO:0000256" key="13">
    <source>
        <dbReference type="ARBA" id="ARBA00023136"/>
    </source>
</evidence>
<dbReference type="Pfam" id="PF03854">
    <property type="entry name" value="zf-P11"/>
    <property type="match status" value="1"/>
</dbReference>
<evidence type="ECO:0000256" key="14">
    <source>
        <dbReference type="ARBA" id="ARBA00023200"/>
    </source>
</evidence>
<dbReference type="InterPro" id="IPR024183">
    <property type="entry name" value="RING_finger_Z_arenaviridae"/>
</dbReference>
<evidence type="ECO:0000256" key="4">
    <source>
        <dbReference type="ARBA" id="ARBA00022581"/>
    </source>
</evidence>
<keyword evidence="7 17" id="KW-0519">Myristate</keyword>
<sequence length="98" mass="10866">MGKASSKPKNKPESLEPRSTLVPDASGHGPEFCKSCWFERRGLVKCYDHYLCMNCLTLLLTISDRCPICKYPLPTKLQLSTTPSAPPEAISQPPPYTP</sequence>
<keyword evidence="8 17" id="KW-0479">Metal-binding</keyword>
<comment type="function">
    <text evidence="16">Plays a crucial role in virion assembly and budding. Expressed late in the virus life cycle, it acts as an inhibitor of viral transcription and RNA synthesis by interacting with the viral polymerase L. Presumably recruits the NP encapsidated genome to cellular membranes at budding sites via direct interaction with NP. Plays critical roles in the final steps of viral release by interacting with host TSG101, a member of the vacuolar protein-sorting pathway and using other cellular host proteins involved in vesicle formation pathway. The budding of the virus progeny occurs after association of protein Z with the viral glycoprotein complex SSP-GP1-GP2 at the cell periphery, step that requires myristoylation of protein Z. Also selectively represses protein production by associating with host eIF4E. In cell-based minigenome assay, has an inhibitory effect on the ribonucleoprotein machinery (vRNP), which is responsible for the replication and transcription of the viral genome.</text>
</comment>
<evidence type="ECO:0000256" key="16">
    <source>
        <dbReference type="ARBA" id="ARBA00093315"/>
    </source>
</evidence>
<evidence type="ECO:0000256" key="19">
    <source>
        <dbReference type="PIRSR" id="PIRSR004030-1"/>
    </source>
</evidence>
<dbReference type="Gene3D" id="3.30.160.310">
    <property type="match status" value="1"/>
</dbReference>
<feature type="initiator methionine" description="Removed; by host" evidence="17">
    <location>
        <position position="1"/>
    </location>
</feature>
<feature type="domain" description="RING finger protein Z zinc finger" evidence="21">
    <location>
        <begin position="29"/>
        <end position="78"/>
    </location>
</feature>
<evidence type="ECO:0000256" key="6">
    <source>
        <dbReference type="ARBA" id="ARBA00022637"/>
    </source>
</evidence>
<evidence type="ECO:0000256" key="5">
    <source>
        <dbReference type="ARBA" id="ARBA00022612"/>
    </source>
</evidence>
<keyword evidence="14 17" id="KW-1035">Host cytoplasm</keyword>
<organism evidence="22">
    <name type="scientific">Mammarenavirus lunaense</name>
    <dbReference type="NCBI Taxonomy" id="3052315"/>
    <lineage>
        <taxon>Viruses</taxon>
        <taxon>Riboviria</taxon>
        <taxon>Orthornavirae</taxon>
        <taxon>Negarnaviricota</taxon>
        <taxon>Polyploviricotina</taxon>
        <taxon>Bunyaviricetes</taxon>
        <taxon>Hareavirales</taxon>
        <taxon>Arenaviridae</taxon>
        <taxon>Mammarenavirus</taxon>
    </lineage>
</organism>
<keyword evidence="15 17" id="KW-0449">Lipoprotein</keyword>
<keyword evidence="13 17" id="KW-0472">Membrane</keyword>
<reference evidence="22" key="1">
    <citation type="submission" date="2014-07" db="EMBL/GenBank/DDBJ databases">
        <title>Phylogenetic analysis including novel arenavirus species.</title>
        <authorList>
            <person name="Ishii A."/>
        </authorList>
    </citation>
    <scope>NUCLEOTIDE SEQUENCE</scope>
    <source>
        <strain evidence="22">MPLb-2</strain>
    </source>
</reference>
<dbReference type="EMBL" id="AB972433">
    <property type="protein sequence ID" value="BAU22157.1"/>
    <property type="molecule type" value="Viral_cRNA"/>
</dbReference>
<keyword evidence="11 17" id="KW-0946">Virion</keyword>
<comment type="PTM">
    <text evidence="17">Myristoylation is required for the role of RING finger protein Z in assembly and budding.</text>
</comment>
<dbReference type="GO" id="GO:0044220">
    <property type="term" value="C:host cell perinuclear region of cytoplasm"/>
    <property type="evidence" value="ECO:0007669"/>
    <property type="project" value="UniProtKB-SubCell"/>
</dbReference>
<dbReference type="GO" id="GO:0020002">
    <property type="term" value="C:host cell plasma membrane"/>
    <property type="evidence" value="ECO:0007669"/>
    <property type="project" value="UniProtKB-SubCell"/>
</dbReference>
<keyword evidence="4 17" id="KW-0945">Host-virus interaction</keyword>
<dbReference type="GO" id="GO:0044423">
    <property type="term" value="C:virion component"/>
    <property type="evidence" value="ECO:0007669"/>
    <property type="project" value="UniProtKB-UniRule"/>
</dbReference>
<evidence type="ECO:0000256" key="15">
    <source>
        <dbReference type="ARBA" id="ARBA00023288"/>
    </source>
</evidence>
<evidence type="ECO:0000256" key="17">
    <source>
        <dbReference type="HAMAP-Rule" id="MF_04087"/>
    </source>
</evidence>
<keyword evidence="3 17" id="KW-1032">Host cell membrane</keyword>
<comment type="domain">
    <text evidence="17">Late-budding domains (L domains) are short sequence motifs essential for viral particle budding. They recruit proteins of the host ESCRT machinery (Endosomal Sorting Complex Required for Transport) or ESCRT-associated proteins.</text>
</comment>
<comment type="similarity">
    <text evidence="1 17 18">Belongs to the arenaviridae Z protein family.</text>
</comment>
<proteinExistence type="inferred from homology"/>
<comment type="subunit">
    <text evidence="17">Interacts with protein NP; this interaction probably directs the encapsidated genome to budding sites. Interacts (via RING domain) with polymerase L; this interaction inhibits viral transcription and replication, Z partially blocks the product exit tunnel for the releasing nascent RNA product. Interacts with the glycoprotein complex; this interaction plays a role in virion budding. Interacts with host eIF4E; this interaction results in eIF4E reduced affinity for its substrate, the 5'-m7 G cap structure. Interacts (via late-budding domain) with host TSG101; this interaction is essential for budding and release of viral particles. Interacts with host RPLP0; this interaction may serve to load ribosome-like particles inside the virion. Interacts with host PML; this interaction induces PML bodies redistribution in the cytoplasm upon viral infection.</text>
</comment>
<evidence type="ECO:0000313" key="22">
    <source>
        <dbReference type="EMBL" id="BAU22157.1"/>
    </source>
</evidence>
<evidence type="ECO:0000256" key="2">
    <source>
        <dbReference type="ARBA" id="ARBA00022462"/>
    </source>
</evidence>
<protein>
    <recommendedName>
        <fullName evidence="17 18">RING finger protein Z</fullName>
        <shortName evidence="17 18">Protein Z</shortName>
    </recommendedName>
    <alternativeName>
        <fullName evidence="17 18">Zinc-binding protein</fullName>
    </alternativeName>
</protein>
<feature type="short sequence motif" description="PTAP/PSAP motif" evidence="17">
    <location>
        <begin position="83"/>
        <end position="86"/>
    </location>
</feature>
<keyword evidence="5 17" id="KW-1188">Viral release from host cell</keyword>
<dbReference type="HAMAP" id="MF_04087">
    <property type="entry name" value="ARENA_Z"/>
    <property type="match status" value="1"/>
</dbReference>
<evidence type="ECO:0000256" key="10">
    <source>
        <dbReference type="ARBA" id="ARBA00022833"/>
    </source>
</evidence>
<gene>
    <name evidence="17 22" type="primary">Z</name>
</gene>
<keyword evidence="9 17" id="KW-0863">Zinc-finger</keyword>
<dbReference type="GO" id="GO:0008270">
    <property type="term" value="F:zinc ion binding"/>
    <property type="evidence" value="ECO:0007669"/>
    <property type="project" value="UniProtKB-UniRule"/>
</dbReference>
<feature type="region of interest" description="Disordered" evidence="20">
    <location>
        <begin position="1"/>
        <end position="29"/>
    </location>
</feature>
<evidence type="ECO:0000256" key="8">
    <source>
        <dbReference type="ARBA" id="ARBA00022723"/>
    </source>
</evidence>
<accession>A0A0U4VYV3</accession>
<evidence type="ECO:0000259" key="21">
    <source>
        <dbReference type="Pfam" id="PF03854"/>
    </source>
</evidence>
<evidence type="ECO:0000256" key="3">
    <source>
        <dbReference type="ARBA" id="ARBA00022511"/>
    </source>
</evidence>
<feature type="chain" id="PRO_5023481860" description="RING finger protein Z" evidence="17">
    <location>
        <begin position="2"/>
        <end position="98"/>
    </location>
</feature>
<name>A0A0U4VYV3_9VIRU</name>
<feature type="region of interest" description="Disordered" evidence="20">
    <location>
        <begin position="77"/>
        <end position="98"/>
    </location>
</feature>
<dbReference type="GO" id="GO:0039702">
    <property type="term" value="P:viral budding via host ESCRT complex"/>
    <property type="evidence" value="ECO:0007669"/>
    <property type="project" value="UniProtKB-UniRule"/>
</dbReference>
<evidence type="ECO:0000256" key="18">
    <source>
        <dbReference type="PIRNR" id="PIRNR004030"/>
    </source>
</evidence>
<dbReference type="SUPFAM" id="SSF57850">
    <property type="entry name" value="RING/U-box"/>
    <property type="match status" value="1"/>
</dbReference>
<evidence type="ECO:0000256" key="12">
    <source>
        <dbReference type="ARBA" id="ARBA00022870"/>
    </source>
</evidence>
<evidence type="ECO:0000256" key="9">
    <source>
        <dbReference type="ARBA" id="ARBA00022771"/>
    </source>
</evidence>
<dbReference type="GO" id="GO:0003723">
    <property type="term" value="F:RNA binding"/>
    <property type="evidence" value="ECO:0007669"/>
    <property type="project" value="UniProtKB-UniRule"/>
</dbReference>
<feature type="lipid moiety-binding region" description="N-myristoyl glycine; by host" evidence="17 19">
    <location>
        <position position="2"/>
    </location>
</feature>
<keyword evidence="6 17" id="KW-1198">Viral budding</keyword>
<feature type="zinc finger region" description="RING-type; atypical" evidence="17">
    <location>
        <begin position="33"/>
        <end position="69"/>
    </location>
</feature>
<evidence type="ECO:0000256" key="11">
    <source>
        <dbReference type="ARBA" id="ARBA00022844"/>
    </source>
</evidence>